<sequence>MAYAIDRLETFRSHVFCEGWFSGLAERRGSISVMLDGKRYQPVITAVNRPDVAAAFGRGAEKWGFRLSCRIDARDGWYGRIGLILSDGKTELRVDDPAREVLNADCAESSAAEAAFFESVRAADNPAILEIGSRARSGNNRRALFPASASYVGFDIVAGENVDIVGDAHFLSQTLPANHFDYIYTISTFEHLMMPWKVAVEMNKVMKTGGIGFIQSHQSWPVHDAPWDFYRFSKFGWHGIFNQFTGFEVVTSAQSNPAAIIPQTQIDNPATFLENETGYLASMCVIKKVAPCNLSWDADPGTIMKTAYPG</sequence>
<evidence type="ECO:0000313" key="3">
    <source>
        <dbReference type="Proteomes" id="UP000325811"/>
    </source>
</evidence>
<protein>
    <submittedName>
        <fullName evidence="2">Methyltransferase family protein</fullName>
    </submittedName>
</protein>
<dbReference type="KEGG" id="pdio:PDMSB3_3250.1"/>
<keyword evidence="2" id="KW-0489">Methyltransferase</keyword>
<dbReference type="RefSeq" id="WP_007178521.1">
    <property type="nucleotide sequence ID" value="NZ_LR699554.1"/>
</dbReference>
<accession>A0A5Q4YYS2</accession>
<keyword evidence="3" id="KW-1185">Reference proteome</keyword>
<dbReference type="EMBL" id="LR699554">
    <property type="protein sequence ID" value="VVD34534.1"/>
    <property type="molecule type" value="Genomic_DNA"/>
</dbReference>
<reference evidence="2 3" key="1">
    <citation type="submission" date="2019-08" db="EMBL/GenBank/DDBJ databases">
        <authorList>
            <person name="Herpell B J."/>
        </authorList>
    </citation>
    <scope>NUCLEOTIDE SEQUENCE [LARGE SCALE GENOMIC DNA]</scope>
    <source>
        <strain evidence="3">Msb3</strain>
    </source>
</reference>
<feature type="domain" description="Methyltransferase type 11" evidence="1">
    <location>
        <begin position="164"/>
        <end position="213"/>
    </location>
</feature>
<proteinExistence type="predicted"/>
<evidence type="ECO:0000313" key="2">
    <source>
        <dbReference type="EMBL" id="VVD34534.1"/>
    </source>
</evidence>
<gene>
    <name evidence="2" type="ORF">PDMSB3_3250</name>
</gene>
<dbReference type="InterPro" id="IPR029063">
    <property type="entry name" value="SAM-dependent_MTases_sf"/>
</dbReference>
<dbReference type="Gene3D" id="3.40.50.150">
    <property type="entry name" value="Vaccinia Virus protein VP39"/>
    <property type="match status" value="1"/>
</dbReference>
<dbReference type="AlphaFoldDB" id="A0A5Q4YYS2"/>
<dbReference type="GO" id="GO:0032259">
    <property type="term" value="P:methylation"/>
    <property type="evidence" value="ECO:0007669"/>
    <property type="project" value="UniProtKB-KW"/>
</dbReference>
<organism evidence="2 3">
    <name type="scientific">Paraburkholderia dioscoreae</name>
    <dbReference type="NCBI Taxonomy" id="2604047"/>
    <lineage>
        <taxon>Bacteria</taxon>
        <taxon>Pseudomonadati</taxon>
        <taxon>Pseudomonadota</taxon>
        <taxon>Betaproteobacteria</taxon>
        <taxon>Burkholderiales</taxon>
        <taxon>Burkholderiaceae</taxon>
        <taxon>Paraburkholderia</taxon>
    </lineage>
</organism>
<evidence type="ECO:0000259" key="1">
    <source>
        <dbReference type="Pfam" id="PF08241"/>
    </source>
</evidence>
<name>A0A5Q4YYS2_9BURK</name>
<dbReference type="GO" id="GO:0008757">
    <property type="term" value="F:S-adenosylmethionine-dependent methyltransferase activity"/>
    <property type="evidence" value="ECO:0007669"/>
    <property type="project" value="InterPro"/>
</dbReference>
<keyword evidence="2" id="KW-0808">Transferase</keyword>
<dbReference type="Proteomes" id="UP000325811">
    <property type="component" value="Chromosome II"/>
</dbReference>
<dbReference type="InterPro" id="IPR013216">
    <property type="entry name" value="Methyltransf_11"/>
</dbReference>
<dbReference type="SUPFAM" id="SSF53335">
    <property type="entry name" value="S-adenosyl-L-methionine-dependent methyltransferases"/>
    <property type="match status" value="1"/>
</dbReference>
<dbReference type="Pfam" id="PF08241">
    <property type="entry name" value="Methyltransf_11"/>
    <property type="match status" value="1"/>
</dbReference>